<dbReference type="InterPro" id="IPR005901">
    <property type="entry name" value="GLPGLI"/>
</dbReference>
<protein>
    <recommendedName>
        <fullName evidence="5">GLPGLI family protein</fullName>
    </recommendedName>
</protein>
<accession>A0A023BWT5</accession>
<sequence>MVRIIILIALFMFESLFAQDFQGVVTYKTNRKVDLNMEDSKMNADMQKQLQEMLKKQFQKEYVLNFNTSESIYKEEESLGTPQPASGVQIVIAGSGASNILYKNIKEKRFARKQDMMGKLFLVKDKLEKLDWKLEDETKKIGNYTCYKATAKRMGQRMRSMTISVNSDEEMREPEEEEITITAWYTPEIPISNGPENYWGLPGLILEINDGNQSILSTKLVLNSKKKTDIKEPTKGKVVTEEKFEKIMEKKMKEMRDRMNTRGGSGDFEIRIGG</sequence>
<feature type="chain" id="PRO_5001512008" description="GLPGLI family protein" evidence="2">
    <location>
        <begin position="19"/>
        <end position="274"/>
    </location>
</feature>
<proteinExistence type="predicted"/>
<evidence type="ECO:0000313" key="3">
    <source>
        <dbReference type="EMBL" id="EZH74516.1"/>
    </source>
</evidence>
<dbReference type="AlphaFoldDB" id="A0A023BWT5"/>
<evidence type="ECO:0000256" key="2">
    <source>
        <dbReference type="SAM" id="SignalP"/>
    </source>
</evidence>
<dbReference type="NCBIfam" id="TIGR01200">
    <property type="entry name" value="GLPGLI"/>
    <property type="match status" value="1"/>
</dbReference>
<evidence type="ECO:0000313" key="4">
    <source>
        <dbReference type="Proteomes" id="UP000023541"/>
    </source>
</evidence>
<comment type="caution">
    <text evidence="3">The sequence shown here is derived from an EMBL/GenBank/DDBJ whole genome shotgun (WGS) entry which is preliminary data.</text>
</comment>
<dbReference type="OrthoDB" id="1068986at2"/>
<dbReference type="RefSeq" id="WP_034241021.1">
    <property type="nucleotide sequence ID" value="NZ_AQRA01000003.1"/>
</dbReference>
<name>A0A023BWT5_9FLAO</name>
<dbReference type="eggNOG" id="ENOG502ZBKS">
    <property type="taxonomic scope" value="Bacteria"/>
</dbReference>
<feature type="signal peptide" evidence="2">
    <location>
        <begin position="1"/>
        <end position="18"/>
    </location>
</feature>
<dbReference type="STRING" id="1317122.ATO12_12155"/>
<gene>
    <name evidence="3" type="ORF">ATO12_12155</name>
</gene>
<dbReference type="Proteomes" id="UP000023541">
    <property type="component" value="Unassembled WGS sequence"/>
</dbReference>
<reference evidence="3 4" key="1">
    <citation type="submission" date="2014-04" db="EMBL/GenBank/DDBJ databases">
        <title>Aquimarina sp. 22II-S11-z7 Genome Sequencing.</title>
        <authorList>
            <person name="Lai Q."/>
        </authorList>
    </citation>
    <scope>NUCLEOTIDE SEQUENCE [LARGE SCALE GENOMIC DNA]</scope>
    <source>
        <strain evidence="3 4">22II-S11-z7</strain>
    </source>
</reference>
<keyword evidence="2" id="KW-0732">Signal</keyword>
<organism evidence="3 4">
    <name type="scientific">Aquimarina atlantica</name>
    <dbReference type="NCBI Taxonomy" id="1317122"/>
    <lineage>
        <taxon>Bacteria</taxon>
        <taxon>Pseudomonadati</taxon>
        <taxon>Bacteroidota</taxon>
        <taxon>Flavobacteriia</taxon>
        <taxon>Flavobacteriales</taxon>
        <taxon>Flavobacteriaceae</taxon>
        <taxon>Aquimarina</taxon>
    </lineage>
</organism>
<dbReference type="EMBL" id="AQRA01000003">
    <property type="protein sequence ID" value="EZH74516.1"/>
    <property type="molecule type" value="Genomic_DNA"/>
</dbReference>
<dbReference type="Pfam" id="PF09697">
    <property type="entry name" value="Porph_ging"/>
    <property type="match status" value="1"/>
</dbReference>
<evidence type="ECO:0000256" key="1">
    <source>
        <dbReference type="SAM" id="MobiDB-lite"/>
    </source>
</evidence>
<keyword evidence="4" id="KW-1185">Reference proteome</keyword>
<evidence type="ECO:0008006" key="5">
    <source>
        <dbReference type="Google" id="ProtNLM"/>
    </source>
</evidence>
<feature type="region of interest" description="Disordered" evidence="1">
    <location>
        <begin position="254"/>
        <end position="274"/>
    </location>
</feature>